<evidence type="ECO:0000256" key="2">
    <source>
        <dbReference type="SAM" id="MobiDB-lite"/>
    </source>
</evidence>
<dbReference type="Pfam" id="PF16061">
    <property type="entry name" value="DUF4803"/>
    <property type="match status" value="1"/>
</dbReference>
<keyword evidence="5" id="KW-1185">Reference proteome</keyword>
<reference evidence="4" key="2">
    <citation type="submission" date="2020-05" db="UniProtKB">
        <authorList>
            <consortium name="EnsemblMetazoa"/>
        </authorList>
    </citation>
    <scope>IDENTIFICATION</scope>
    <source>
        <strain evidence="4">JHB</strain>
    </source>
</reference>
<name>B0WQX7_CULQU</name>
<dbReference type="PANTHER" id="PTHR47890:SF1">
    <property type="entry name" value="LD24308P"/>
    <property type="match status" value="1"/>
</dbReference>
<feature type="compositionally biased region" description="Polar residues" evidence="2">
    <location>
        <begin position="1"/>
        <end position="13"/>
    </location>
</feature>
<gene>
    <name evidence="4" type="primary">6041924</name>
    <name evidence="3" type="ORF">CpipJ_CPIJ009484</name>
</gene>
<reference evidence="3" key="1">
    <citation type="submission" date="2007-03" db="EMBL/GenBank/DDBJ databases">
        <title>Annotation of Culex pipiens quinquefasciatus.</title>
        <authorList>
            <consortium name="The Broad Institute Genome Sequencing Platform"/>
            <person name="Atkinson P.W."/>
            <person name="Hemingway J."/>
            <person name="Christensen B.M."/>
            <person name="Higgs S."/>
            <person name="Kodira C."/>
            <person name="Hannick L."/>
            <person name="Megy K."/>
            <person name="O'Leary S."/>
            <person name="Pearson M."/>
            <person name="Haas B.J."/>
            <person name="Mauceli E."/>
            <person name="Wortman J.R."/>
            <person name="Lee N.H."/>
            <person name="Guigo R."/>
            <person name="Stanke M."/>
            <person name="Alvarado L."/>
            <person name="Amedeo P."/>
            <person name="Antoine C.H."/>
            <person name="Arensburger P."/>
            <person name="Bidwell S.L."/>
            <person name="Crawford M."/>
            <person name="Camaro F."/>
            <person name="Devon K."/>
            <person name="Engels R."/>
            <person name="Hammond M."/>
            <person name="Howarth C."/>
            <person name="Koehrsen M."/>
            <person name="Lawson D."/>
            <person name="Montgomery P."/>
            <person name="Nene V."/>
            <person name="Nusbaum C."/>
            <person name="Puiu D."/>
            <person name="Romero-Severson J."/>
            <person name="Severson D.W."/>
            <person name="Shumway M."/>
            <person name="Sisk P."/>
            <person name="Stolte C."/>
            <person name="Zeng Q."/>
            <person name="Eisenstadt E."/>
            <person name="Fraser-Liggett C."/>
            <person name="Strausberg R."/>
            <person name="Galagan J."/>
            <person name="Birren B."/>
            <person name="Collins F.H."/>
        </authorList>
    </citation>
    <scope>NUCLEOTIDE SEQUENCE [LARGE SCALE GENOMIC DNA]</scope>
    <source>
        <strain evidence="3">JHB</strain>
    </source>
</reference>
<dbReference type="OMA" id="HNNAPIM"/>
<dbReference type="STRING" id="7176.B0WQX7"/>
<dbReference type="EMBL" id="DS232047">
    <property type="protein sequence ID" value="EDS33064.1"/>
    <property type="molecule type" value="Genomic_DNA"/>
</dbReference>
<dbReference type="AlphaFoldDB" id="B0WQX7"/>
<dbReference type="EnsemblMetazoa" id="CPIJ009484-RA">
    <property type="protein sequence ID" value="CPIJ009484-PA"/>
    <property type="gene ID" value="CPIJ009484"/>
</dbReference>
<dbReference type="VEuPathDB" id="VectorBase:CPIJ009484"/>
<dbReference type="OrthoDB" id="6366357at2759"/>
<protein>
    <submittedName>
        <fullName evidence="3 4">Uncharacterized protein</fullName>
    </submittedName>
</protein>
<dbReference type="PANTHER" id="PTHR47890">
    <property type="entry name" value="LD24308P"/>
    <property type="match status" value="1"/>
</dbReference>
<dbReference type="eggNOG" id="ENOG502QPIF">
    <property type="taxonomic scope" value="Eukaryota"/>
</dbReference>
<dbReference type="KEGG" id="cqu:CpipJ_CPIJ009484"/>
<evidence type="ECO:0000313" key="3">
    <source>
        <dbReference type="EMBL" id="EDS33064.1"/>
    </source>
</evidence>
<organism>
    <name type="scientific">Culex quinquefasciatus</name>
    <name type="common">Southern house mosquito</name>
    <name type="synonym">Culex pungens</name>
    <dbReference type="NCBI Taxonomy" id="7176"/>
    <lineage>
        <taxon>Eukaryota</taxon>
        <taxon>Metazoa</taxon>
        <taxon>Ecdysozoa</taxon>
        <taxon>Arthropoda</taxon>
        <taxon>Hexapoda</taxon>
        <taxon>Insecta</taxon>
        <taxon>Pterygota</taxon>
        <taxon>Neoptera</taxon>
        <taxon>Endopterygota</taxon>
        <taxon>Diptera</taxon>
        <taxon>Nematocera</taxon>
        <taxon>Culicoidea</taxon>
        <taxon>Culicidae</taxon>
        <taxon>Culicinae</taxon>
        <taxon>Culicini</taxon>
        <taxon>Culex</taxon>
        <taxon>Culex</taxon>
    </lineage>
</organism>
<feature type="region of interest" description="Disordered" evidence="2">
    <location>
        <begin position="1"/>
        <end position="26"/>
    </location>
</feature>
<proteinExistence type="predicted"/>
<dbReference type="HOGENOM" id="CLU_015334_0_0_1"/>
<dbReference type="InParanoid" id="B0WQX7"/>
<dbReference type="Proteomes" id="UP000002320">
    <property type="component" value="Unassembled WGS sequence"/>
</dbReference>
<feature type="coiled-coil region" evidence="1">
    <location>
        <begin position="112"/>
        <end position="171"/>
    </location>
</feature>
<accession>B0WQX7</accession>
<dbReference type="InterPro" id="IPR032062">
    <property type="entry name" value="DUF4803"/>
</dbReference>
<feature type="compositionally biased region" description="Basic and acidic residues" evidence="2">
    <location>
        <begin position="15"/>
        <end position="26"/>
    </location>
</feature>
<evidence type="ECO:0000256" key="1">
    <source>
        <dbReference type="SAM" id="Coils"/>
    </source>
</evidence>
<dbReference type="VEuPathDB" id="VectorBase:CQUJHB010161"/>
<dbReference type="FunCoup" id="B0WQX7">
    <property type="interactions" value="33"/>
</dbReference>
<evidence type="ECO:0000313" key="4">
    <source>
        <dbReference type="EnsemblMetazoa" id="CPIJ009484-PA"/>
    </source>
</evidence>
<sequence>MCQGVGPNNSPSKLNAKDRAQRQKRSFDYANSIPGRTMRLTRQTNMRCMLFITAIILSYHPQPVQSIKITDFTAVIPVINLSREIASNIVYTWQLIDDDSPLMPLVGDKMKYDKIINKINQINRKIDDIEHQIVNKVELSVANLFRQHATFAKLEQNLQELADLMHRIKSRDRLMRSYLDSEEHLERHTLETFASSTVAQDVNSVQELLSRIELLVLGPQDLPFRKLGTLELMREATKTLVQHQEPDSVCSFGLSEQQVLYELFNTISITEIKGYSMMQFSWMLLKAYGKGNFTAEAKLMRRRFEERTNQTQLLLLQVMKQASPAYWRCDPVQRQHKEGETFVQLTRLLQGYVENEVALNTDNTCKETCGYYSWGVQQERCYKDTYCSKQSKCSGKIYDCDFIDSHMWICPAAKNTNRRYEYVEYENGIVLGHRKQCASGTTKVESWWRWLIWRCSYCFCLCDDAGKNSDRYINMRESVSDVMNNKVVTGMRFIKKSQIIHLIVQQGRLLPRGQIDNGTLEWVQPHNYTVMSQNVRNGRDYHTLNRNNRSLDLDDLYVPQGYVVTGVRFRLLGNHLNLEIRMTEKDFATGQLIDPEKSIWIGNVNTERSVNKRTEIKLDQPNVPLLSPLKSEPSFVSNRFIRFRESDRRTDAAQTTVPFFDAQPVAPVKPVPLSGAGLFHKGRPKFGGFVAPKVMTYDFGPHIVAPIGQAEAEAQRLKTLP</sequence>
<evidence type="ECO:0000313" key="5">
    <source>
        <dbReference type="Proteomes" id="UP000002320"/>
    </source>
</evidence>
<keyword evidence="1" id="KW-0175">Coiled coil</keyword>